<protein>
    <submittedName>
        <fullName evidence="2">Uncharacterized protein</fullName>
    </submittedName>
</protein>
<reference evidence="3" key="1">
    <citation type="submission" date="2015-01" db="EMBL/GenBank/DDBJ databases">
        <authorList>
            <person name="Aksoy S."/>
            <person name="Warren W."/>
            <person name="Wilson R.K."/>
        </authorList>
    </citation>
    <scope>NUCLEOTIDE SEQUENCE [LARGE SCALE GENOMIC DNA]</scope>
    <source>
        <strain evidence="3">IAEA</strain>
    </source>
</reference>
<feature type="signal peptide" evidence="1">
    <location>
        <begin position="1"/>
        <end position="18"/>
    </location>
</feature>
<evidence type="ECO:0000313" key="2">
    <source>
        <dbReference type="EnsemblMetazoa" id="GPPI041253-PA"/>
    </source>
</evidence>
<organism evidence="2 3">
    <name type="scientific">Glossina palpalis gambiensis</name>
    <dbReference type="NCBI Taxonomy" id="67801"/>
    <lineage>
        <taxon>Eukaryota</taxon>
        <taxon>Metazoa</taxon>
        <taxon>Ecdysozoa</taxon>
        <taxon>Arthropoda</taxon>
        <taxon>Hexapoda</taxon>
        <taxon>Insecta</taxon>
        <taxon>Pterygota</taxon>
        <taxon>Neoptera</taxon>
        <taxon>Endopterygota</taxon>
        <taxon>Diptera</taxon>
        <taxon>Brachycera</taxon>
        <taxon>Muscomorpha</taxon>
        <taxon>Hippoboscoidea</taxon>
        <taxon>Glossinidae</taxon>
        <taxon>Glossina</taxon>
    </lineage>
</organism>
<evidence type="ECO:0000256" key="1">
    <source>
        <dbReference type="SAM" id="SignalP"/>
    </source>
</evidence>
<dbReference type="EnsemblMetazoa" id="GPPI041253-RA">
    <property type="protein sequence ID" value="GPPI041253-PA"/>
    <property type="gene ID" value="GPPI041253"/>
</dbReference>
<dbReference type="VEuPathDB" id="VectorBase:GPPI041253"/>
<feature type="chain" id="PRO_5008405246" evidence="1">
    <location>
        <begin position="19"/>
        <end position="108"/>
    </location>
</feature>
<keyword evidence="3" id="KW-1185">Reference proteome</keyword>
<accession>A0A1B0BUZ4</accession>
<reference evidence="2" key="2">
    <citation type="submission" date="2020-05" db="UniProtKB">
        <authorList>
            <consortium name="EnsemblMetazoa"/>
        </authorList>
    </citation>
    <scope>IDENTIFICATION</scope>
    <source>
        <strain evidence="2">IAEA</strain>
    </source>
</reference>
<dbReference type="Proteomes" id="UP000092460">
    <property type="component" value="Unassembled WGS sequence"/>
</dbReference>
<sequence>MAFGALLVSLLTQGVTYGFGIHGGSTTGSDSIPILGEGKVNSMPPGGTLKVTSWAFPSKRGQNFGELVSYLHIGVIANTVKSTKLKRHTVNIQILHEPVFTTLLLVNE</sequence>
<name>A0A1B0BUZ4_9MUSC</name>
<evidence type="ECO:0000313" key="3">
    <source>
        <dbReference type="Proteomes" id="UP000092460"/>
    </source>
</evidence>
<dbReference type="EMBL" id="JXJN01020982">
    <property type="status" value="NOT_ANNOTATED_CDS"/>
    <property type="molecule type" value="Genomic_DNA"/>
</dbReference>
<dbReference type="EMBL" id="JXJN01020981">
    <property type="status" value="NOT_ANNOTATED_CDS"/>
    <property type="molecule type" value="Genomic_DNA"/>
</dbReference>
<proteinExistence type="predicted"/>
<dbReference type="AlphaFoldDB" id="A0A1B0BUZ4"/>
<keyword evidence="1" id="KW-0732">Signal</keyword>